<organism evidence="11 12">
    <name type="scientific">Sphingomonas changbaiensis NBRC 104936</name>
    <dbReference type="NCBI Taxonomy" id="1219043"/>
    <lineage>
        <taxon>Bacteria</taxon>
        <taxon>Pseudomonadati</taxon>
        <taxon>Pseudomonadota</taxon>
        <taxon>Alphaproteobacteria</taxon>
        <taxon>Sphingomonadales</taxon>
        <taxon>Sphingomonadaceae</taxon>
        <taxon>Sphingomonas</taxon>
    </lineage>
</organism>
<keyword evidence="12" id="KW-1185">Reference proteome</keyword>
<evidence type="ECO:0000313" key="11">
    <source>
        <dbReference type="EMBL" id="GAO40145.1"/>
    </source>
</evidence>
<dbReference type="GO" id="GO:0047617">
    <property type="term" value="F:fatty acyl-CoA hydrolase activity"/>
    <property type="evidence" value="ECO:0007669"/>
    <property type="project" value="UniProtKB-EC"/>
</dbReference>
<dbReference type="InterPro" id="IPR049449">
    <property type="entry name" value="TesB_ACOT8-like_N"/>
</dbReference>
<evidence type="ECO:0000256" key="4">
    <source>
        <dbReference type="ARBA" id="ARBA00023098"/>
    </source>
</evidence>
<dbReference type="Pfam" id="PF13622">
    <property type="entry name" value="4HBT_3"/>
    <property type="match status" value="1"/>
</dbReference>
<comment type="subunit">
    <text evidence="2">Homotetramer.</text>
</comment>
<gene>
    <name evidence="11" type="primary">tesB</name>
    <name evidence="11" type="ORF">SCH01S_44_00060</name>
</gene>
<feature type="domain" description="Acyl-CoA thioesterase 2 C-terminal" evidence="9">
    <location>
        <begin position="184"/>
        <end position="290"/>
    </location>
</feature>
<evidence type="ECO:0000256" key="8">
    <source>
        <dbReference type="ARBA" id="ARBA00079653"/>
    </source>
</evidence>
<dbReference type="InterPro" id="IPR003703">
    <property type="entry name" value="Acyl_CoA_thio"/>
</dbReference>
<evidence type="ECO:0000256" key="2">
    <source>
        <dbReference type="ARBA" id="ARBA00011881"/>
    </source>
</evidence>
<dbReference type="GO" id="GO:0005829">
    <property type="term" value="C:cytosol"/>
    <property type="evidence" value="ECO:0007669"/>
    <property type="project" value="TreeGrafter"/>
</dbReference>
<dbReference type="Gene3D" id="2.40.160.210">
    <property type="entry name" value="Acyl-CoA thioesterase, double hotdog domain"/>
    <property type="match status" value="1"/>
</dbReference>
<evidence type="ECO:0000256" key="7">
    <source>
        <dbReference type="ARBA" id="ARBA00071120"/>
    </source>
</evidence>
<evidence type="ECO:0000256" key="1">
    <source>
        <dbReference type="ARBA" id="ARBA00006538"/>
    </source>
</evidence>
<dbReference type="GO" id="GO:0009062">
    <property type="term" value="P:fatty acid catabolic process"/>
    <property type="evidence" value="ECO:0007669"/>
    <property type="project" value="TreeGrafter"/>
</dbReference>
<name>A0A0E9MSN4_9SPHN</name>
<evidence type="ECO:0000256" key="6">
    <source>
        <dbReference type="ARBA" id="ARBA00050943"/>
    </source>
</evidence>
<evidence type="ECO:0000313" key="12">
    <source>
        <dbReference type="Proteomes" id="UP000033202"/>
    </source>
</evidence>
<evidence type="ECO:0000256" key="5">
    <source>
        <dbReference type="ARBA" id="ARBA00038894"/>
    </source>
</evidence>
<dbReference type="CDD" id="cd03445">
    <property type="entry name" value="Thioesterase_II_repeat2"/>
    <property type="match status" value="1"/>
</dbReference>
<evidence type="ECO:0000259" key="10">
    <source>
        <dbReference type="Pfam" id="PF13622"/>
    </source>
</evidence>
<sequence>MTEETRATDPAGMIAQLEALLTVEELDRDLYRGARQPEGRGRVFGGQVIAQALMAAARSADPERVPHSLHAYFMRAGDEQIPIIYRVNRDHDGGSFSTRRVVAFQRGEPILNMAASFQKLEQGLSHQFPMPDVPPPEALPSEAEERLKVAPQVPEKFREFFVRPRPFEIRHASPWSPLEAEPQEPVQHVWFKTVAPVSGGPEMHRAMLAWASDMHLLGTTMRPHGLSWTQPGVQTASLDHALWFHGDVRVDEWLLYSTDAPWSGRGRGFNRGMIFTREGRLVASVAQEGLMRKR</sequence>
<dbReference type="InterPro" id="IPR042171">
    <property type="entry name" value="Acyl-CoA_hotdog"/>
</dbReference>
<dbReference type="PANTHER" id="PTHR11066">
    <property type="entry name" value="ACYL-COA THIOESTERASE"/>
    <property type="match status" value="1"/>
</dbReference>
<evidence type="ECO:0000259" key="9">
    <source>
        <dbReference type="Pfam" id="PF02551"/>
    </source>
</evidence>
<comment type="similarity">
    <text evidence="1">Belongs to the C/M/P thioester hydrolase family.</text>
</comment>
<dbReference type="EMBL" id="BBWU01000044">
    <property type="protein sequence ID" value="GAO40145.1"/>
    <property type="molecule type" value="Genomic_DNA"/>
</dbReference>
<dbReference type="STRING" id="1219043.SCH01S_44_00060"/>
<dbReference type="PANTHER" id="PTHR11066:SF34">
    <property type="entry name" value="ACYL-COENZYME A THIOESTERASE 8"/>
    <property type="match status" value="1"/>
</dbReference>
<protein>
    <recommendedName>
        <fullName evidence="7">Acyl-CoA thioesterase 2</fullName>
        <ecNumber evidence="5">3.1.2.20</ecNumber>
    </recommendedName>
    <alternativeName>
        <fullName evidence="8">Thioesterase II</fullName>
    </alternativeName>
</protein>
<dbReference type="FunFam" id="2.40.160.210:FF:000001">
    <property type="entry name" value="Acyl-CoA thioesterase II"/>
    <property type="match status" value="1"/>
</dbReference>
<accession>A0A0E9MSN4</accession>
<dbReference type="InterPro" id="IPR029069">
    <property type="entry name" value="HotDog_dom_sf"/>
</dbReference>
<comment type="catalytic activity">
    <reaction evidence="6">
        <text>a fatty acyl-CoA + H2O = a fatty acid + CoA + H(+)</text>
        <dbReference type="Rhea" id="RHEA:16781"/>
        <dbReference type="ChEBI" id="CHEBI:15377"/>
        <dbReference type="ChEBI" id="CHEBI:15378"/>
        <dbReference type="ChEBI" id="CHEBI:28868"/>
        <dbReference type="ChEBI" id="CHEBI:57287"/>
        <dbReference type="ChEBI" id="CHEBI:77636"/>
        <dbReference type="EC" id="3.1.2.20"/>
    </reaction>
    <physiologicalReaction direction="left-to-right" evidence="6">
        <dbReference type="Rhea" id="RHEA:16782"/>
    </physiologicalReaction>
</comment>
<proteinExistence type="inferred from homology"/>
<dbReference type="GO" id="GO:0006637">
    <property type="term" value="P:acyl-CoA metabolic process"/>
    <property type="evidence" value="ECO:0007669"/>
    <property type="project" value="InterPro"/>
</dbReference>
<comment type="caution">
    <text evidence="11">The sequence shown here is derived from an EMBL/GenBank/DDBJ whole genome shotgun (WGS) entry which is preliminary data.</text>
</comment>
<reference evidence="11 12" key="1">
    <citation type="submission" date="2015-04" db="EMBL/GenBank/DDBJ databases">
        <title>Whole genome shotgun sequence of Sphingomonas changbaiensis NBRC 104936.</title>
        <authorList>
            <person name="Katano-Makiyama Y."/>
            <person name="Hosoyama A."/>
            <person name="Hashimoto M."/>
            <person name="Noguchi M."/>
            <person name="Tsuchikane K."/>
            <person name="Ohji S."/>
            <person name="Yamazoe A."/>
            <person name="Ichikawa N."/>
            <person name="Kimura A."/>
            <person name="Fujita N."/>
        </authorList>
    </citation>
    <scope>NUCLEOTIDE SEQUENCE [LARGE SCALE GENOMIC DNA]</scope>
    <source>
        <strain evidence="11 12">NBRC 104936</strain>
    </source>
</reference>
<dbReference type="SUPFAM" id="SSF54637">
    <property type="entry name" value="Thioesterase/thiol ester dehydrase-isomerase"/>
    <property type="match status" value="2"/>
</dbReference>
<feature type="domain" description="Acyl-CoA thioesterase-like N-terminal HotDog" evidence="10">
    <location>
        <begin position="41"/>
        <end position="118"/>
    </location>
</feature>
<dbReference type="AlphaFoldDB" id="A0A0E9MSN4"/>
<dbReference type="EC" id="3.1.2.20" evidence="5"/>
<dbReference type="CDD" id="cd03444">
    <property type="entry name" value="Thioesterase_II_repeat1"/>
    <property type="match status" value="1"/>
</dbReference>
<dbReference type="Pfam" id="PF02551">
    <property type="entry name" value="Acyl_CoA_thio"/>
    <property type="match status" value="1"/>
</dbReference>
<dbReference type="Proteomes" id="UP000033202">
    <property type="component" value="Unassembled WGS sequence"/>
</dbReference>
<keyword evidence="4" id="KW-0443">Lipid metabolism</keyword>
<keyword evidence="3" id="KW-0378">Hydrolase</keyword>
<dbReference type="InterPro" id="IPR025652">
    <property type="entry name" value="TesB_C"/>
</dbReference>
<evidence type="ECO:0000256" key="3">
    <source>
        <dbReference type="ARBA" id="ARBA00022801"/>
    </source>
</evidence>